<sequence length="536" mass="59389">MSTLFDIFQNTTKRDNKKTVITIPVLDKETNSFNSYKITYQKFLNDAISIANKINEEGLKKGDVVSNVITNGYPILSCFLGTTFSKCISAPLNSAYKVDEFNFYFKDMGANLVIIQKGLTEAFASAKELGIKVWELTEVTKGDKLFYTITNPNNNDELIFSTENIGGEESDQPKLNVVPEKDDVALFLHTSGTTSRPKGVPLTHENLSVSSSNIANTFHLAPNDCSLVVMPLFHVHGLIGVCLSSFFAGSGLVIPPRFSASVFWQLVRQFNINWYSAVPTIHTILCSVQQGQSENPNKGLLRFIRSSSSSLSPTLLETLENFFGCPVVESYGMTEASHQMASNPLPQDGARKPGSVGKGMNVQISIVDDQGNHLKQGDVGEVCIKGKNVTHGYHNNPQANIDNFTKDGWFLTGDIGYLDPENYLILKGRKKEIINRGGEKISPLEVDNALLENDKVLEAICFGVPDQKYGEEIWAAIIPKEGQTLTDAEITEFLQKKLVSFKIPKKIIITKELPKTASGKVQRRIISEFFFKQYSN</sequence>
<dbReference type="eggNOG" id="KOG1176">
    <property type="taxonomic scope" value="Eukaryota"/>
</dbReference>
<evidence type="ECO:0000259" key="5">
    <source>
        <dbReference type="Pfam" id="PF00501"/>
    </source>
</evidence>
<dbReference type="Proteomes" id="UP000001064">
    <property type="component" value="Unassembled WGS sequence"/>
</dbReference>
<dbReference type="InParanoid" id="F0ZGU7"/>
<dbReference type="InterPro" id="IPR000873">
    <property type="entry name" value="AMP-dep_synth/lig_dom"/>
</dbReference>
<dbReference type="KEGG" id="dpp:DICPUDRAFT_97453"/>
<dbReference type="Gene3D" id="3.40.50.12780">
    <property type="entry name" value="N-terminal domain of ligase-like"/>
    <property type="match status" value="1"/>
</dbReference>
<evidence type="ECO:0000256" key="3">
    <source>
        <dbReference type="ARBA" id="ARBA00022741"/>
    </source>
</evidence>
<dbReference type="OMA" id="TFRGYYR"/>
<keyword evidence="3" id="KW-0547">Nucleotide-binding</keyword>
<dbReference type="SUPFAM" id="SSF56801">
    <property type="entry name" value="Acetyl-CoA synthetase-like"/>
    <property type="match status" value="1"/>
</dbReference>
<dbReference type="OrthoDB" id="10253115at2759"/>
<dbReference type="Gene3D" id="3.30.300.30">
    <property type="match status" value="1"/>
</dbReference>
<proteinExistence type="inferred from homology"/>
<dbReference type="InterPro" id="IPR042099">
    <property type="entry name" value="ANL_N_sf"/>
</dbReference>
<keyword evidence="8" id="KW-1185">Reference proteome</keyword>
<evidence type="ECO:0000256" key="2">
    <source>
        <dbReference type="ARBA" id="ARBA00022598"/>
    </source>
</evidence>
<dbReference type="GO" id="GO:0006631">
    <property type="term" value="P:fatty acid metabolic process"/>
    <property type="evidence" value="ECO:0000318"/>
    <property type="project" value="GO_Central"/>
</dbReference>
<evidence type="ECO:0000313" key="7">
    <source>
        <dbReference type="EMBL" id="EGC36838.1"/>
    </source>
</evidence>
<evidence type="ECO:0000256" key="4">
    <source>
        <dbReference type="ARBA" id="ARBA00022840"/>
    </source>
</evidence>
<dbReference type="FunFam" id="3.30.300.30:FF:000008">
    <property type="entry name" value="2,3-dihydroxybenzoate-AMP ligase"/>
    <property type="match status" value="1"/>
</dbReference>
<feature type="domain" description="AMP-dependent synthetase/ligase" evidence="5">
    <location>
        <begin position="33"/>
        <end position="394"/>
    </location>
</feature>
<keyword evidence="2" id="KW-0436">Ligase</keyword>
<dbReference type="Pfam" id="PF13193">
    <property type="entry name" value="AMP-binding_C"/>
    <property type="match status" value="1"/>
</dbReference>
<keyword evidence="4" id="KW-0067">ATP-binding</keyword>
<evidence type="ECO:0000256" key="1">
    <source>
        <dbReference type="ARBA" id="ARBA00006432"/>
    </source>
</evidence>
<dbReference type="InterPro" id="IPR045851">
    <property type="entry name" value="AMP-bd_C_sf"/>
</dbReference>
<dbReference type="GeneID" id="10504044"/>
<dbReference type="STRING" id="5786.F0ZGU7"/>
<dbReference type="InterPro" id="IPR025110">
    <property type="entry name" value="AMP-bd_C"/>
</dbReference>
<dbReference type="RefSeq" id="XP_003286636.1">
    <property type="nucleotide sequence ID" value="XM_003286588.1"/>
</dbReference>
<dbReference type="GO" id="GO:0005524">
    <property type="term" value="F:ATP binding"/>
    <property type="evidence" value="ECO:0007669"/>
    <property type="project" value="UniProtKB-KW"/>
</dbReference>
<protein>
    <submittedName>
        <fullName evidence="7">Uncharacterized protein</fullName>
    </submittedName>
</protein>
<dbReference type="VEuPathDB" id="AmoebaDB:DICPUDRAFT_97453"/>
<dbReference type="InterPro" id="IPR020845">
    <property type="entry name" value="AMP-binding_CS"/>
</dbReference>
<dbReference type="PANTHER" id="PTHR43201">
    <property type="entry name" value="ACYL-COA SYNTHETASE"/>
    <property type="match status" value="1"/>
</dbReference>
<dbReference type="PANTHER" id="PTHR43201:SF5">
    <property type="entry name" value="MEDIUM-CHAIN ACYL-COA LIGASE ACSF2, MITOCHONDRIAL"/>
    <property type="match status" value="1"/>
</dbReference>
<dbReference type="Pfam" id="PF00501">
    <property type="entry name" value="AMP-binding"/>
    <property type="match status" value="1"/>
</dbReference>
<feature type="domain" description="AMP-binding enzyme C-terminal" evidence="6">
    <location>
        <begin position="445"/>
        <end position="520"/>
    </location>
</feature>
<reference evidence="8" key="1">
    <citation type="journal article" date="2011" name="Genome Biol.">
        <title>Comparative genomics of the social amoebae Dictyostelium discoideum and Dictyostelium purpureum.</title>
        <authorList>
            <consortium name="US DOE Joint Genome Institute (JGI-PGF)"/>
            <person name="Sucgang R."/>
            <person name="Kuo A."/>
            <person name="Tian X."/>
            <person name="Salerno W."/>
            <person name="Parikh A."/>
            <person name="Feasley C.L."/>
            <person name="Dalin E."/>
            <person name="Tu H."/>
            <person name="Huang E."/>
            <person name="Barry K."/>
            <person name="Lindquist E."/>
            <person name="Shapiro H."/>
            <person name="Bruce D."/>
            <person name="Schmutz J."/>
            <person name="Salamov A."/>
            <person name="Fey P."/>
            <person name="Gaudet P."/>
            <person name="Anjard C."/>
            <person name="Babu M.M."/>
            <person name="Basu S."/>
            <person name="Bushmanova Y."/>
            <person name="van der Wel H."/>
            <person name="Katoh-Kurasawa M."/>
            <person name="Dinh C."/>
            <person name="Coutinho P.M."/>
            <person name="Saito T."/>
            <person name="Elias M."/>
            <person name="Schaap P."/>
            <person name="Kay R.R."/>
            <person name="Henrissat B."/>
            <person name="Eichinger L."/>
            <person name="Rivero F."/>
            <person name="Putnam N.H."/>
            <person name="West C.M."/>
            <person name="Loomis W.F."/>
            <person name="Chisholm R.L."/>
            <person name="Shaulsky G."/>
            <person name="Strassmann J.E."/>
            <person name="Queller D.C."/>
            <person name="Kuspa A."/>
            <person name="Grigoriev I.V."/>
        </authorList>
    </citation>
    <scope>NUCLEOTIDE SEQUENCE [LARGE SCALE GENOMIC DNA]</scope>
    <source>
        <strain evidence="8">QSDP1</strain>
    </source>
</reference>
<comment type="similarity">
    <text evidence="1">Belongs to the ATP-dependent AMP-binding enzyme family.</text>
</comment>
<name>F0ZGU7_DICPU</name>
<dbReference type="GO" id="GO:0031956">
    <property type="term" value="F:medium-chain fatty acid-CoA ligase activity"/>
    <property type="evidence" value="ECO:0000318"/>
    <property type="project" value="GO_Central"/>
</dbReference>
<evidence type="ECO:0000259" key="6">
    <source>
        <dbReference type="Pfam" id="PF13193"/>
    </source>
</evidence>
<gene>
    <name evidence="7" type="ORF">DICPUDRAFT_97453</name>
</gene>
<dbReference type="CDD" id="cd05926">
    <property type="entry name" value="FACL_fum10p_like"/>
    <property type="match status" value="1"/>
</dbReference>
<evidence type="ECO:0000313" key="8">
    <source>
        <dbReference type="Proteomes" id="UP000001064"/>
    </source>
</evidence>
<dbReference type="PROSITE" id="PS00455">
    <property type="entry name" value="AMP_BINDING"/>
    <property type="match status" value="1"/>
</dbReference>
<dbReference type="EMBL" id="GL871015">
    <property type="protein sequence ID" value="EGC36838.1"/>
    <property type="molecule type" value="Genomic_DNA"/>
</dbReference>
<dbReference type="AlphaFoldDB" id="F0ZGU7"/>
<dbReference type="FunCoup" id="F0ZGU7">
    <property type="interactions" value="65"/>
</dbReference>
<accession>F0ZGU7</accession>
<dbReference type="InterPro" id="IPR045310">
    <property type="entry name" value="Pcs60-like"/>
</dbReference>
<organism evidence="7 8">
    <name type="scientific">Dictyostelium purpureum</name>
    <name type="common">Slime mold</name>
    <dbReference type="NCBI Taxonomy" id="5786"/>
    <lineage>
        <taxon>Eukaryota</taxon>
        <taxon>Amoebozoa</taxon>
        <taxon>Evosea</taxon>
        <taxon>Eumycetozoa</taxon>
        <taxon>Dictyostelia</taxon>
        <taxon>Dictyosteliales</taxon>
        <taxon>Dictyosteliaceae</taxon>
        <taxon>Dictyostelium</taxon>
    </lineage>
</organism>